<evidence type="ECO:0000313" key="1">
    <source>
        <dbReference type="EMBL" id="GAA5484128.1"/>
    </source>
</evidence>
<reference evidence="1 2" key="1">
    <citation type="submission" date="2024-02" db="EMBL/GenBank/DDBJ databases">
        <title>Haloferula sargassicola NBRC 104335.</title>
        <authorList>
            <person name="Ichikawa N."/>
            <person name="Katano-Makiyama Y."/>
            <person name="Hidaka K."/>
        </authorList>
    </citation>
    <scope>NUCLEOTIDE SEQUENCE [LARGE SCALE GENOMIC DNA]</scope>
    <source>
        <strain evidence="1 2">NBRC 104335</strain>
    </source>
</reference>
<dbReference type="EMBL" id="BAABRI010000021">
    <property type="protein sequence ID" value="GAA5484128.1"/>
    <property type="molecule type" value="Genomic_DNA"/>
</dbReference>
<proteinExistence type="predicted"/>
<name>A0ABP9UW83_9BACT</name>
<comment type="caution">
    <text evidence="1">The sequence shown here is derived from an EMBL/GenBank/DDBJ whole genome shotgun (WGS) entry which is preliminary data.</text>
</comment>
<sequence length="230" mass="25776">MKLLLVGLVGLLPVVLSEMTAFFWMHPPPESHAGPVLEITFPGAAWNVHPDDFDKANHQLRSTSGWIADSGQTPPELSLSFFRWDHASTGSTLEAFRHMPEQCMPSIGMVLEKHFNSRTLNTPEGTLVFDASRFRPKGGGSSVHIYKCVWVHGYQEADMRGGVFEGHNVKELRSLRQSAAQQRFRPAFTRVIMGSVTGMPTEDLAWQRFSSFLNPLIDWRRSADLTNPPS</sequence>
<gene>
    <name evidence="1" type="ORF">Hsar01_03368</name>
</gene>
<protein>
    <recommendedName>
        <fullName evidence="3">Methanolan biosynthesis EpsI domain-containing protein</fullName>
    </recommendedName>
</protein>
<evidence type="ECO:0000313" key="2">
    <source>
        <dbReference type="Proteomes" id="UP001476282"/>
    </source>
</evidence>
<evidence type="ECO:0008006" key="3">
    <source>
        <dbReference type="Google" id="ProtNLM"/>
    </source>
</evidence>
<accession>A0ABP9UW83</accession>
<dbReference type="Proteomes" id="UP001476282">
    <property type="component" value="Unassembled WGS sequence"/>
</dbReference>
<organism evidence="1 2">
    <name type="scientific">Haloferula sargassicola</name>
    <dbReference type="NCBI Taxonomy" id="490096"/>
    <lineage>
        <taxon>Bacteria</taxon>
        <taxon>Pseudomonadati</taxon>
        <taxon>Verrucomicrobiota</taxon>
        <taxon>Verrucomicrobiia</taxon>
        <taxon>Verrucomicrobiales</taxon>
        <taxon>Verrucomicrobiaceae</taxon>
        <taxon>Haloferula</taxon>
    </lineage>
</organism>
<keyword evidence="2" id="KW-1185">Reference proteome</keyword>
<dbReference type="RefSeq" id="WP_353568229.1">
    <property type="nucleotide sequence ID" value="NZ_BAABRI010000021.1"/>
</dbReference>